<dbReference type="PANTHER" id="PTHR31315:SF1">
    <property type="entry name" value="PROTEIN SIP5"/>
    <property type="match status" value="1"/>
</dbReference>
<name>A0A165ECR4_9BASI</name>
<evidence type="ECO:0000313" key="4">
    <source>
        <dbReference type="Proteomes" id="UP000076842"/>
    </source>
</evidence>
<gene>
    <name evidence="3" type="ORF">CALCODRAFT_485423</name>
</gene>
<comment type="similarity">
    <text evidence="1">Belongs to the SIP5 family.</text>
</comment>
<feature type="compositionally biased region" description="Basic and acidic residues" evidence="2">
    <location>
        <begin position="309"/>
        <end position="322"/>
    </location>
</feature>
<dbReference type="FunCoup" id="A0A165ECR4">
    <property type="interactions" value="4"/>
</dbReference>
<organism evidence="3 4">
    <name type="scientific">Calocera cornea HHB12733</name>
    <dbReference type="NCBI Taxonomy" id="1353952"/>
    <lineage>
        <taxon>Eukaryota</taxon>
        <taxon>Fungi</taxon>
        <taxon>Dikarya</taxon>
        <taxon>Basidiomycota</taxon>
        <taxon>Agaricomycotina</taxon>
        <taxon>Dacrymycetes</taxon>
        <taxon>Dacrymycetales</taxon>
        <taxon>Dacrymycetaceae</taxon>
        <taxon>Calocera</taxon>
    </lineage>
</organism>
<feature type="region of interest" description="Disordered" evidence="2">
    <location>
        <begin position="246"/>
        <end position="275"/>
    </location>
</feature>
<dbReference type="AlphaFoldDB" id="A0A165ECR4"/>
<sequence>MGNSASSHRERTENHIDFGGIRPFGTYTGPQDWNHEIVAQLIKDRKLAPFYWPLEDYDDDFTDEQIMAARKAPPTEASSPTSDAASEALSATLSRSSYYPPNINKTRCCDHYICTECFVQIKRADPTPQHLVSEPAACPYCVQDNFGVIYTPPPWRAGIGSEGFPAPDLYKITSAQSIAPPPPLAKQRRQSLSHTASGVITTDHIRPDWEAKLAAVRAAVARRANRRIIMRQVGDRLIPVGITSGRVQLNPEGSEGTGPIVETEDGSSRGSRRRRHELSQLLGSMGMAGQDLEELMVMEAMRLSLLEHEQAQRRQQDEEARQRANGGGGSSSTAPAPPVPGAAISATSAPVSGSRTPIIIPAGRGAHAAEPVITSAPSHAHRVSGSSLLAGTPPHRNGTPLRPSEATPPSESSVPAGSATPRRASRPSSLVVDPSSGLSPHQAAAAAATTFLSAPVMEETASSSTPVPVPAPTAAPIIQAPVPVPADFLPAPTILGPDIAVPRPVRTPMGRTETMATEMSEDGGMDYEPLASPDTEENEYLLDGALDEAMHENMELPQRSAQAALER</sequence>
<feature type="region of interest" description="Disordered" evidence="2">
    <location>
        <begin position="376"/>
        <end position="443"/>
    </location>
</feature>
<proteinExistence type="inferred from homology"/>
<keyword evidence="4" id="KW-1185">Reference proteome</keyword>
<feature type="region of interest" description="Disordered" evidence="2">
    <location>
        <begin position="548"/>
        <end position="567"/>
    </location>
</feature>
<feature type="compositionally biased region" description="Basic and acidic residues" evidence="2">
    <location>
        <begin position="7"/>
        <end position="16"/>
    </location>
</feature>
<dbReference type="STRING" id="1353952.A0A165ECR4"/>
<dbReference type="GO" id="GO:0005737">
    <property type="term" value="C:cytoplasm"/>
    <property type="evidence" value="ECO:0007669"/>
    <property type="project" value="TreeGrafter"/>
</dbReference>
<evidence type="ECO:0008006" key="5">
    <source>
        <dbReference type="Google" id="ProtNLM"/>
    </source>
</evidence>
<dbReference type="EMBL" id="KV424011">
    <property type="protein sequence ID" value="KZT54573.1"/>
    <property type="molecule type" value="Genomic_DNA"/>
</dbReference>
<dbReference type="CDD" id="cd24139">
    <property type="entry name" value="SIP5-like"/>
    <property type="match status" value="1"/>
</dbReference>
<dbReference type="Proteomes" id="UP000076842">
    <property type="component" value="Unassembled WGS sequence"/>
</dbReference>
<evidence type="ECO:0000256" key="1">
    <source>
        <dbReference type="ARBA" id="ARBA00010402"/>
    </source>
</evidence>
<dbReference type="InterPro" id="IPR039301">
    <property type="entry name" value="Sip5/DA2"/>
</dbReference>
<dbReference type="PANTHER" id="PTHR31315">
    <property type="entry name" value="PROTEIN SIP5"/>
    <property type="match status" value="1"/>
</dbReference>
<feature type="compositionally biased region" description="Low complexity" evidence="2">
    <location>
        <begin position="415"/>
        <end position="429"/>
    </location>
</feature>
<dbReference type="InParanoid" id="A0A165ECR4"/>
<reference evidence="3 4" key="1">
    <citation type="journal article" date="2016" name="Mol. Biol. Evol.">
        <title>Comparative Genomics of Early-Diverging Mushroom-Forming Fungi Provides Insights into the Origins of Lignocellulose Decay Capabilities.</title>
        <authorList>
            <person name="Nagy L.G."/>
            <person name="Riley R."/>
            <person name="Tritt A."/>
            <person name="Adam C."/>
            <person name="Daum C."/>
            <person name="Floudas D."/>
            <person name="Sun H."/>
            <person name="Yadav J.S."/>
            <person name="Pangilinan J."/>
            <person name="Larsson K.H."/>
            <person name="Matsuura K."/>
            <person name="Barry K."/>
            <person name="Labutti K."/>
            <person name="Kuo R."/>
            <person name="Ohm R.A."/>
            <person name="Bhattacharya S.S."/>
            <person name="Shirouzu T."/>
            <person name="Yoshinaga Y."/>
            <person name="Martin F.M."/>
            <person name="Grigoriev I.V."/>
            <person name="Hibbett D.S."/>
        </authorList>
    </citation>
    <scope>NUCLEOTIDE SEQUENCE [LARGE SCALE GENOMIC DNA]</scope>
    <source>
        <strain evidence="3 4">HHB12733</strain>
    </source>
</reference>
<feature type="region of interest" description="Disordered" evidence="2">
    <location>
        <begin position="309"/>
        <end position="358"/>
    </location>
</feature>
<feature type="region of interest" description="Disordered" evidence="2">
    <location>
        <begin position="1"/>
        <end position="21"/>
    </location>
</feature>
<accession>A0A165ECR4</accession>
<protein>
    <recommendedName>
        <fullName evidence="5">RING-type domain-containing protein</fullName>
    </recommendedName>
</protein>
<dbReference type="OrthoDB" id="21471at2759"/>
<evidence type="ECO:0000313" key="3">
    <source>
        <dbReference type="EMBL" id="KZT54573.1"/>
    </source>
</evidence>
<evidence type="ECO:0000256" key="2">
    <source>
        <dbReference type="SAM" id="MobiDB-lite"/>
    </source>
</evidence>